<keyword evidence="2" id="KW-1185">Reference proteome</keyword>
<protein>
    <submittedName>
        <fullName evidence="1">Unnamed protein product</fullName>
    </submittedName>
</protein>
<organism evidence="1 2">
    <name type="scientific">Ambrosiozyma monospora</name>
    <name type="common">Yeast</name>
    <name type="synonym">Endomycopsis monosporus</name>
    <dbReference type="NCBI Taxonomy" id="43982"/>
    <lineage>
        <taxon>Eukaryota</taxon>
        <taxon>Fungi</taxon>
        <taxon>Dikarya</taxon>
        <taxon>Ascomycota</taxon>
        <taxon>Saccharomycotina</taxon>
        <taxon>Pichiomycetes</taxon>
        <taxon>Pichiales</taxon>
        <taxon>Pichiaceae</taxon>
        <taxon>Ambrosiozyma</taxon>
    </lineage>
</organism>
<gene>
    <name evidence="1" type="ORF">Amon02_000119600</name>
</gene>
<evidence type="ECO:0000313" key="1">
    <source>
        <dbReference type="EMBL" id="GME72940.1"/>
    </source>
</evidence>
<name>A0ACB5STZ7_AMBMO</name>
<accession>A0ACB5STZ7</accession>
<sequence>MVSLSNLLFLALSATSVGAYKAAAGHYGDYSVVPGFFKQDDLSTNATTFDHHDNLGLNENLTWPEFKQQVDDLNANAPEGTTYKVIYYAVCFHNVATLYYGKNAWKCYWCQMNGNGTIFWGPDGYLTEKGEDFARNNSKLIKSLIVDGFPLPQSMYVSPLSRCGDTLVLTWGDLLLKPGYIRPVVKEGLREVMGVETPDLRRSKTYLKERYPYFDFEHGFAEEDQLFSPTEGETPGGLYWRGRSVLDDIFTSDENTFISLTGHSDNGAGLLKAAGHREFPLNTGAIIPFVVKRVSRIDFNPVQPDIDVTVGPSLTSTTCAATLSISTLDSSVAYATQEVSDGDQISVFTVTTVVTVTPTSTSTSA</sequence>
<reference evidence="1" key="1">
    <citation type="submission" date="2023-04" db="EMBL/GenBank/DDBJ databases">
        <title>Ambrosiozyma monospora NBRC 10751.</title>
        <authorList>
            <person name="Ichikawa N."/>
            <person name="Sato H."/>
            <person name="Tonouchi N."/>
        </authorList>
    </citation>
    <scope>NUCLEOTIDE SEQUENCE</scope>
    <source>
        <strain evidence="1">NBRC 10751</strain>
    </source>
</reference>
<proteinExistence type="predicted"/>
<dbReference type="Proteomes" id="UP001165064">
    <property type="component" value="Unassembled WGS sequence"/>
</dbReference>
<dbReference type="EMBL" id="BSXS01000549">
    <property type="protein sequence ID" value="GME72940.1"/>
    <property type="molecule type" value="Genomic_DNA"/>
</dbReference>
<evidence type="ECO:0000313" key="2">
    <source>
        <dbReference type="Proteomes" id="UP001165064"/>
    </source>
</evidence>
<comment type="caution">
    <text evidence="1">The sequence shown here is derived from an EMBL/GenBank/DDBJ whole genome shotgun (WGS) entry which is preliminary data.</text>
</comment>